<keyword evidence="2" id="KW-0808">Transferase</keyword>
<gene>
    <name evidence="6" type="ORF">J2Z49_002134</name>
</gene>
<dbReference type="InterPro" id="IPR050134">
    <property type="entry name" value="NAD-dep_sirtuin_deacylases"/>
</dbReference>
<evidence type="ECO:0000313" key="7">
    <source>
        <dbReference type="Proteomes" id="UP001225644"/>
    </source>
</evidence>
<evidence type="ECO:0000256" key="1">
    <source>
        <dbReference type="ARBA" id="ARBA00012928"/>
    </source>
</evidence>
<evidence type="ECO:0000256" key="2">
    <source>
        <dbReference type="ARBA" id="ARBA00022679"/>
    </source>
</evidence>
<dbReference type="GO" id="GO:0016787">
    <property type="term" value="F:hydrolase activity"/>
    <property type="evidence" value="ECO:0007669"/>
    <property type="project" value="UniProtKB-KW"/>
</dbReference>
<keyword evidence="4" id="KW-0862">Zinc</keyword>
<dbReference type="EC" id="2.3.1.286" evidence="1"/>
<comment type="caution">
    <text evidence="6">The sequence shown here is derived from an EMBL/GenBank/DDBJ whole genome shotgun (WGS) entry which is preliminary data.</text>
</comment>
<dbReference type="CDD" id="cd01407">
    <property type="entry name" value="SIR2-fam"/>
    <property type="match status" value="1"/>
</dbReference>
<feature type="binding site" evidence="4">
    <location>
        <position position="130"/>
    </location>
    <ligand>
        <name>Zn(2+)</name>
        <dbReference type="ChEBI" id="CHEBI:29105"/>
    </ligand>
</feature>
<dbReference type="Gene3D" id="3.40.50.1220">
    <property type="entry name" value="TPP-binding domain"/>
    <property type="match status" value="1"/>
</dbReference>
<keyword evidence="4" id="KW-0479">Metal-binding</keyword>
<dbReference type="PROSITE" id="PS50305">
    <property type="entry name" value="SIRTUIN"/>
    <property type="match status" value="1"/>
</dbReference>
<feature type="domain" description="Deacetylase sirtuin-type" evidence="5">
    <location>
        <begin position="1"/>
        <end position="248"/>
    </location>
</feature>
<keyword evidence="3" id="KW-0520">NAD</keyword>
<feature type="binding site" evidence="4">
    <location>
        <position position="155"/>
    </location>
    <ligand>
        <name>Zn(2+)</name>
        <dbReference type="ChEBI" id="CHEBI:29105"/>
    </ligand>
</feature>
<evidence type="ECO:0000313" key="6">
    <source>
        <dbReference type="EMBL" id="MDQ0287017.1"/>
    </source>
</evidence>
<dbReference type="Proteomes" id="UP001225644">
    <property type="component" value="Unassembled WGS sequence"/>
</dbReference>
<dbReference type="SUPFAM" id="SSF52467">
    <property type="entry name" value="DHS-like NAD/FAD-binding domain"/>
    <property type="match status" value="1"/>
</dbReference>
<proteinExistence type="predicted"/>
<organism evidence="6 7">
    <name type="scientific">Desulfofundulus luciae</name>
    <dbReference type="NCBI Taxonomy" id="74702"/>
    <lineage>
        <taxon>Bacteria</taxon>
        <taxon>Bacillati</taxon>
        <taxon>Bacillota</taxon>
        <taxon>Clostridia</taxon>
        <taxon>Eubacteriales</taxon>
        <taxon>Peptococcaceae</taxon>
        <taxon>Desulfofundulus</taxon>
    </lineage>
</organism>
<feature type="binding site" evidence="4">
    <location>
        <position position="133"/>
    </location>
    <ligand>
        <name>Zn(2+)</name>
        <dbReference type="ChEBI" id="CHEBI:29105"/>
    </ligand>
</feature>
<dbReference type="Pfam" id="PF02146">
    <property type="entry name" value="SIR2"/>
    <property type="match status" value="1"/>
</dbReference>
<name>A0ABU0B422_9FIRM</name>
<protein>
    <recommendedName>
        <fullName evidence="1">protein acetyllysine N-acetyltransferase</fullName>
        <ecNumber evidence="1">2.3.1.286</ecNumber>
    </recommendedName>
</protein>
<dbReference type="InterPro" id="IPR026590">
    <property type="entry name" value="Ssirtuin_cat_dom"/>
</dbReference>
<keyword evidence="6" id="KW-0378">Hydrolase</keyword>
<sequence length="249" mass="27816">MSYEKDIERIATLLRWSGKTLALTGAGISTESGIPDYRSPGTGRWTKENPMEVASVEALYRDPEAYYRRAIPRWLTWADCEPNAGHHALVRLEEMGYLAGVITQNVDSLHKRAGSKQVWEVHGHLRTFYCLRCRHEETFDQVVEQFNAGTVPPCCPACGGLVRPVAVLFGDQMHPDYFAALEALAGCQLLLVIGTSLQVYPVADLPGRVPRFVIINRDPTPWDDRAEVVVRESIGRVLTDVVNLLLATR</sequence>
<evidence type="ECO:0000256" key="4">
    <source>
        <dbReference type="PROSITE-ProRule" id="PRU00236"/>
    </source>
</evidence>
<dbReference type="PANTHER" id="PTHR11085:SF10">
    <property type="entry name" value="NAD-DEPENDENT PROTEIN DEACYLASE SIRTUIN-5, MITOCHONDRIAL-RELATED"/>
    <property type="match status" value="1"/>
</dbReference>
<dbReference type="InterPro" id="IPR003000">
    <property type="entry name" value="Sirtuin"/>
</dbReference>
<feature type="active site" description="Proton acceptor" evidence="4">
    <location>
        <position position="122"/>
    </location>
</feature>
<dbReference type="PANTHER" id="PTHR11085">
    <property type="entry name" value="NAD-DEPENDENT PROTEIN DEACYLASE SIRTUIN-5, MITOCHONDRIAL-RELATED"/>
    <property type="match status" value="1"/>
</dbReference>
<reference evidence="6 7" key="1">
    <citation type="submission" date="2023-07" db="EMBL/GenBank/DDBJ databases">
        <title>Genomic Encyclopedia of Type Strains, Phase IV (KMG-IV): sequencing the most valuable type-strain genomes for metagenomic binning, comparative biology and taxonomic classification.</title>
        <authorList>
            <person name="Goeker M."/>
        </authorList>
    </citation>
    <scope>NUCLEOTIDE SEQUENCE [LARGE SCALE GENOMIC DNA]</scope>
    <source>
        <strain evidence="6 7">DSM 12396</strain>
    </source>
</reference>
<dbReference type="InterPro" id="IPR026591">
    <property type="entry name" value="Sirtuin_cat_small_dom_sf"/>
</dbReference>
<dbReference type="Gene3D" id="3.30.1600.10">
    <property type="entry name" value="SIR2/SIRT2 'Small Domain"/>
    <property type="match status" value="1"/>
</dbReference>
<evidence type="ECO:0000256" key="3">
    <source>
        <dbReference type="ARBA" id="ARBA00023027"/>
    </source>
</evidence>
<dbReference type="EMBL" id="JAUSUX010000017">
    <property type="protein sequence ID" value="MDQ0287017.1"/>
    <property type="molecule type" value="Genomic_DNA"/>
</dbReference>
<dbReference type="RefSeq" id="WP_307402849.1">
    <property type="nucleotide sequence ID" value="NZ_JAUSUX010000017.1"/>
</dbReference>
<keyword evidence="7" id="KW-1185">Reference proteome</keyword>
<feature type="binding site" evidence="4">
    <location>
        <position position="158"/>
    </location>
    <ligand>
        <name>Zn(2+)</name>
        <dbReference type="ChEBI" id="CHEBI:29105"/>
    </ligand>
</feature>
<evidence type="ECO:0000259" key="5">
    <source>
        <dbReference type="PROSITE" id="PS50305"/>
    </source>
</evidence>
<dbReference type="InterPro" id="IPR029035">
    <property type="entry name" value="DHS-like_NAD/FAD-binding_dom"/>
</dbReference>
<accession>A0ABU0B422</accession>